<reference evidence="2" key="1">
    <citation type="submission" date="2020-05" db="EMBL/GenBank/DDBJ databases">
        <authorList>
            <person name="Chiriac C."/>
            <person name="Salcher M."/>
            <person name="Ghai R."/>
            <person name="Kavagutti S V."/>
        </authorList>
    </citation>
    <scope>NUCLEOTIDE SEQUENCE</scope>
</reference>
<gene>
    <name evidence="2" type="ORF">UFOPK1788_00765</name>
</gene>
<evidence type="ECO:0000313" key="2">
    <source>
        <dbReference type="EMBL" id="CAB4595523.1"/>
    </source>
</evidence>
<sequence length="46" mass="4718">MTVTAKGRKSSPERPETNASGRKTATVVIVDDVTAVATSLTAVVMA</sequence>
<name>A0A6J6G7Z1_9ZZZZ</name>
<dbReference type="EMBL" id="CAEZUE010000093">
    <property type="protein sequence ID" value="CAB4595523.1"/>
    <property type="molecule type" value="Genomic_DNA"/>
</dbReference>
<organism evidence="2">
    <name type="scientific">freshwater metagenome</name>
    <dbReference type="NCBI Taxonomy" id="449393"/>
    <lineage>
        <taxon>unclassified sequences</taxon>
        <taxon>metagenomes</taxon>
        <taxon>ecological metagenomes</taxon>
    </lineage>
</organism>
<dbReference type="AlphaFoldDB" id="A0A6J6G7Z1"/>
<feature type="region of interest" description="Disordered" evidence="1">
    <location>
        <begin position="1"/>
        <end position="24"/>
    </location>
</feature>
<accession>A0A6J6G7Z1</accession>
<protein>
    <submittedName>
        <fullName evidence="2">Unannotated protein</fullName>
    </submittedName>
</protein>
<proteinExistence type="predicted"/>
<evidence type="ECO:0000256" key="1">
    <source>
        <dbReference type="SAM" id="MobiDB-lite"/>
    </source>
</evidence>